<comment type="caution">
    <text evidence="1">The sequence shown here is derived from an EMBL/GenBank/DDBJ whole genome shotgun (WGS) entry which is preliminary data.</text>
</comment>
<dbReference type="AlphaFoldDB" id="A0A7J6Q2V7"/>
<reference evidence="1 2" key="1">
    <citation type="submission" date="2020-04" db="EMBL/GenBank/DDBJ databases">
        <title>Perkinsus olseni comparative genomics.</title>
        <authorList>
            <person name="Bogema D.R."/>
        </authorList>
    </citation>
    <scope>NUCLEOTIDE SEQUENCE [LARGE SCALE GENOMIC DNA]</scope>
    <source>
        <strain evidence="1">ATCC PRA-205</strain>
    </source>
</reference>
<gene>
    <name evidence="1" type="ORF">FOZ62_019003</name>
</gene>
<evidence type="ECO:0000313" key="2">
    <source>
        <dbReference type="Proteomes" id="UP000574390"/>
    </source>
</evidence>
<name>A0A7J6Q2V7_PEROL</name>
<dbReference type="InterPro" id="IPR036188">
    <property type="entry name" value="FAD/NAD-bd_sf"/>
</dbReference>
<evidence type="ECO:0008006" key="3">
    <source>
        <dbReference type="Google" id="ProtNLM"/>
    </source>
</evidence>
<protein>
    <recommendedName>
        <fullName evidence="3">Amine oxidase domain-containing protein</fullName>
    </recommendedName>
</protein>
<proteinExistence type="predicted"/>
<dbReference type="Gene3D" id="3.50.50.60">
    <property type="entry name" value="FAD/NAD(P)-binding domain"/>
    <property type="match status" value="1"/>
</dbReference>
<accession>A0A7J6Q2V7</accession>
<organism evidence="1 2">
    <name type="scientific">Perkinsus olseni</name>
    <name type="common">Perkinsus atlanticus</name>
    <dbReference type="NCBI Taxonomy" id="32597"/>
    <lineage>
        <taxon>Eukaryota</taxon>
        <taxon>Sar</taxon>
        <taxon>Alveolata</taxon>
        <taxon>Perkinsozoa</taxon>
        <taxon>Perkinsea</taxon>
        <taxon>Perkinsida</taxon>
        <taxon>Perkinsidae</taxon>
        <taxon>Perkinsus</taxon>
    </lineage>
</organism>
<sequence>MQCDWLGERVATVDAKKVIENVLRNEPAAGWGPNAVFRFPKRGATGGIWKGVAALLPQQRVHYNRKMKQIDLDNRVATFHDGSVIRYEKVLSTVPLDLTLSMLKGNGFED</sequence>
<evidence type="ECO:0000313" key="1">
    <source>
        <dbReference type="EMBL" id="KAF4701890.1"/>
    </source>
</evidence>
<dbReference type="EMBL" id="JABANM010033065">
    <property type="protein sequence ID" value="KAF4701890.1"/>
    <property type="molecule type" value="Genomic_DNA"/>
</dbReference>
<feature type="non-terminal residue" evidence="1">
    <location>
        <position position="1"/>
    </location>
</feature>
<dbReference type="Proteomes" id="UP000574390">
    <property type="component" value="Unassembled WGS sequence"/>
</dbReference>